<dbReference type="SUPFAM" id="SSF57667">
    <property type="entry name" value="beta-beta-alpha zinc fingers"/>
    <property type="match status" value="3"/>
</dbReference>
<dbReference type="InterPro" id="IPR013087">
    <property type="entry name" value="Znf_C2H2_type"/>
</dbReference>
<dbReference type="GO" id="GO:0005634">
    <property type="term" value="C:nucleus"/>
    <property type="evidence" value="ECO:0007669"/>
    <property type="project" value="UniProtKB-ARBA"/>
</dbReference>
<dbReference type="Gene3D" id="3.30.160.60">
    <property type="entry name" value="Classic Zinc Finger"/>
    <property type="match status" value="4"/>
</dbReference>
<protein>
    <submittedName>
        <fullName evidence="8">Transcription factor che-1</fullName>
    </submittedName>
</protein>
<evidence type="ECO:0000256" key="2">
    <source>
        <dbReference type="ARBA" id="ARBA00022737"/>
    </source>
</evidence>
<dbReference type="GO" id="GO:0008270">
    <property type="term" value="F:zinc ion binding"/>
    <property type="evidence" value="ECO:0007669"/>
    <property type="project" value="UniProtKB-KW"/>
</dbReference>
<sequence length="411" mass="47070">MNPHQHQQTNGCYYFTESNDPYSFSVQTTSTLYYNKRATENCESLYANDATAAVLPAVNASSTELTSTHEMTYTQHPSTLSNNSTYDEKCSVVRTNSCRFMIDQSETFNYYSKVGNVQHLNIVCNESSSASQYGWNECTNTNDSSTVCSLTAPHANYSTNNDVYSSSYYADITRQQQQQPVQTVAYLNQDINCNDCVTSSNPVNSDEHGFAIGKIEKRATTQRPYVCPQCGKSFVQKEQLFYKSKLLHRLSPLTTTNNKSISDCVTDNQHLKRSLKAHRRTHSGEKPFSCPICNRLFTQTSSLMTHKRTHTGEKPYHCPYCVKAFSDNSTLTKHVRTHTGQKPYQCRICYMNCHSNIYVERNYCKMLFLIFENGSFLPMKKETNQKNNGAAYELVLKKLKHWRMLKIYFIN</sequence>
<keyword evidence="3 6" id="KW-0863">Zinc-finger</keyword>
<evidence type="ECO:0000313" key="9">
    <source>
        <dbReference type="Proteomes" id="UP000054630"/>
    </source>
</evidence>
<evidence type="ECO:0000256" key="4">
    <source>
        <dbReference type="ARBA" id="ARBA00022833"/>
    </source>
</evidence>
<accession>A0A0V0S9K9</accession>
<dbReference type="GO" id="GO:0000978">
    <property type="term" value="F:RNA polymerase II cis-regulatory region sequence-specific DNA binding"/>
    <property type="evidence" value="ECO:0007669"/>
    <property type="project" value="TreeGrafter"/>
</dbReference>
<dbReference type="FunFam" id="3.30.160.60:FF:000446">
    <property type="entry name" value="Zinc finger protein"/>
    <property type="match status" value="1"/>
</dbReference>
<dbReference type="AlphaFoldDB" id="A0A0V0S9K9"/>
<feature type="non-terminal residue" evidence="8">
    <location>
        <position position="411"/>
    </location>
</feature>
<reference evidence="8 9" key="1">
    <citation type="submission" date="2015-01" db="EMBL/GenBank/DDBJ databases">
        <title>Evolution of Trichinella species and genotypes.</title>
        <authorList>
            <person name="Korhonen P.K."/>
            <person name="Edoardo P."/>
            <person name="Giuseppe L.R."/>
            <person name="Gasser R.B."/>
        </authorList>
    </citation>
    <scope>NUCLEOTIDE SEQUENCE [LARGE SCALE GENOMIC DNA]</scope>
    <source>
        <strain evidence="8">ISS37</strain>
    </source>
</reference>
<keyword evidence="1" id="KW-0479">Metal-binding</keyword>
<evidence type="ECO:0000256" key="5">
    <source>
        <dbReference type="ARBA" id="ARBA00023242"/>
    </source>
</evidence>
<dbReference type="InterPro" id="IPR036236">
    <property type="entry name" value="Znf_C2H2_sf"/>
</dbReference>
<proteinExistence type="predicted"/>
<keyword evidence="5" id="KW-0539">Nucleus</keyword>
<dbReference type="Pfam" id="PF00096">
    <property type="entry name" value="zf-C2H2"/>
    <property type="match status" value="3"/>
</dbReference>
<comment type="caution">
    <text evidence="8">The sequence shown here is derived from an EMBL/GenBank/DDBJ whole genome shotgun (WGS) entry which is preliminary data.</text>
</comment>
<dbReference type="PROSITE" id="PS50157">
    <property type="entry name" value="ZINC_FINGER_C2H2_2"/>
    <property type="match status" value="3"/>
</dbReference>
<dbReference type="PANTHER" id="PTHR23235">
    <property type="entry name" value="KRUEPPEL-LIKE TRANSCRIPTION FACTOR"/>
    <property type="match status" value="1"/>
</dbReference>
<evidence type="ECO:0000256" key="3">
    <source>
        <dbReference type="ARBA" id="ARBA00022771"/>
    </source>
</evidence>
<dbReference type="OrthoDB" id="10068874at2759"/>
<feature type="domain" description="C2H2-type" evidence="7">
    <location>
        <begin position="316"/>
        <end position="343"/>
    </location>
</feature>
<dbReference type="Proteomes" id="UP000054630">
    <property type="component" value="Unassembled WGS sequence"/>
</dbReference>
<dbReference type="GO" id="GO:0000981">
    <property type="term" value="F:DNA-binding transcription factor activity, RNA polymerase II-specific"/>
    <property type="evidence" value="ECO:0007669"/>
    <property type="project" value="TreeGrafter"/>
</dbReference>
<keyword evidence="4" id="KW-0862">Zinc</keyword>
<dbReference type="FunFam" id="3.30.160.60:FF:002343">
    <property type="entry name" value="Zinc finger protein 33A"/>
    <property type="match status" value="2"/>
</dbReference>
<organism evidence="8 9">
    <name type="scientific">Trichinella nelsoni</name>
    <dbReference type="NCBI Taxonomy" id="6336"/>
    <lineage>
        <taxon>Eukaryota</taxon>
        <taxon>Metazoa</taxon>
        <taxon>Ecdysozoa</taxon>
        <taxon>Nematoda</taxon>
        <taxon>Enoplea</taxon>
        <taxon>Dorylaimia</taxon>
        <taxon>Trichinellida</taxon>
        <taxon>Trichinellidae</taxon>
        <taxon>Trichinella</taxon>
    </lineage>
</organism>
<feature type="domain" description="C2H2-type" evidence="7">
    <location>
        <begin position="288"/>
        <end position="315"/>
    </location>
</feature>
<feature type="domain" description="C2H2-type" evidence="7">
    <location>
        <begin position="225"/>
        <end position="248"/>
    </location>
</feature>
<evidence type="ECO:0000256" key="1">
    <source>
        <dbReference type="ARBA" id="ARBA00022723"/>
    </source>
</evidence>
<evidence type="ECO:0000256" key="6">
    <source>
        <dbReference type="PROSITE-ProRule" id="PRU00042"/>
    </source>
</evidence>
<name>A0A0V0S9K9_9BILA</name>
<evidence type="ECO:0000259" key="7">
    <source>
        <dbReference type="PROSITE" id="PS50157"/>
    </source>
</evidence>
<keyword evidence="9" id="KW-1185">Reference proteome</keyword>
<dbReference type="SMART" id="SM00355">
    <property type="entry name" value="ZnF_C2H2"/>
    <property type="match status" value="3"/>
</dbReference>
<dbReference type="STRING" id="6336.A0A0V0S9K9"/>
<keyword evidence="2" id="KW-0677">Repeat</keyword>
<dbReference type="EMBL" id="JYDL01000024">
    <property type="protein sequence ID" value="KRX23404.1"/>
    <property type="molecule type" value="Genomic_DNA"/>
</dbReference>
<dbReference type="PROSITE" id="PS00028">
    <property type="entry name" value="ZINC_FINGER_C2H2_1"/>
    <property type="match status" value="2"/>
</dbReference>
<evidence type="ECO:0000313" key="8">
    <source>
        <dbReference type="EMBL" id="KRX23404.1"/>
    </source>
</evidence>
<dbReference type="PANTHER" id="PTHR23235:SF142">
    <property type="entry name" value="ZINC FINGER PROTEIN 384"/>
    <property type="match status" value="1"/>
</dbReference>
<dbReference type="GO" id="GO:0000122">
    <property type="term" value="P:negative regulation of transcription by RNA polymerase II"/>
    <property type="evidence" value="ECO:0007669"/>
    <property type="project" value="UniProtKB-ARBA"/>
</dbReference>
<gene>
    <name evidence="8" type="primary">che-1</name>
    <name evidence="8" type="ORF">T07_2152</name>
</gene>